<protein>
    <submittedName>
        <fullName evidence="1">Uncharacterized protein</fullName>
    </submittedName>
</protein>
<dbReference type="GeneTree" id="ENSGT01030000239935"/>
<reference evidence="1" key="3">
    <citation type="submission" date="2025-09" db="UniProtKB">
        <authorList>
            <consortium name="Ensembl"/>
        </authorList>
    </citation>
    <scope>IDENTIFICATION</scope>
</reference>
<organism evidence="1 2">
    <name type="scientific">Macaca fascicularis</name>
    <name type="common">Crab-eating macaque</name>
    <name type="synonym">Cynomolgus monkey</name>
    <dbReference type="NCBI Taxonomy" id="9541"/>
    <lineage>
        <taxon>Eukaryota</taxon>
        <taxon>Metazoa</taxon>
        <taxon>Chordata</taxon>
        <taxon>Craniata</taxon>
        <taxon>Vertebrata</taxon>
        <taxon>Euteleostomi</taxon>
        <taxon>Mammalia</taxon>
        <taxon>Eutheria</taxon>
        <taxon>Euarchontoglires</taxon>
        <taxon>Primates</taxon>
        <taxon>Haplorrhini</taxon>
        <taxon>Catarrhini</taxon>
        <taxon>Cercopithecidae</taxon>
        <taxon>Cercopithecinae</taxon>
        <taxon>Macaca</taxon>
    </lineage>
</organism>
<evidence type="ECO:0000313" key="1">
    <source>
        <dbReference type="Ensembl" id="ENSMFAP00000059828.1"/>
    </source>
</evidence>
<reference evidence="1 2" key="1">
    <citation type="submission" date="2013-03" db="EMBL/GenBank/DDBJ databases">
        <authorList>
            <person name="Warren W."/>
            <person name="Wilson R.K."/>
        </authorList>
    </citation>
    <scope>NUCLEOTIDE SEQUENCE</scope>
</reference>
<dbReference type="Ensembl" id="ENSMFAT00000094492.1">
    <property type="protein sequence ID" value="ENSMFAP00000059828.1"/>
    <property type="gene ID" value="ENSMFAG00000061632.1"/>
</dbReference>
<accession>A0A7N9DAM3</accession>
<evidence type="ECO:0000313" key="2">
    <source>
        <dbReference type="Proteomes" id="UP000233100"/>
    </source>
</evidence>
<dbReference type="Proteomes" id="UP000233100">
    <property type="component" value="Chromosome 6"/>
</dbReference>
<sequence>CWRPEIGKLSPRNYLVCLPVCLGLKSGSRVHVQDVQVCYIGKHVPWWFAAPINPSHPIRSSTISL</sequence>
<keyword evidence="2" id="KW-1185">Reference proteome</keyword>
<proteinExistence type="predicted"/>
<dbReference type="AlphaFoldDB" id="A0A7N9DAM3"/>
<name>A0A7N9DAM3_MACFA</name>
<reference evidence="1" key="2">
    <citation type="submission" date="2025-08" db="UniProtKB">
        <authorList>
            <consortium name="Ensembl"/>
        </authorList>
    </citation>
    <scope>IDENTIFICATION</scope>
</reference>